<dbReference type="Gene3D" id="3.40.50.10860">
    <property type="entry name" value="Leucine Dehydrogenase, chain A, domain 1"/>
    <property type="match status" value="1"/>
</dbReference>
<dbReference type="GO" id="GO:0006164">
    <property type="term" value="P:purine nucleotide biosynthetic process"/>
    <property type="evidence" value="ECO:0007669"/>
    <property type="project" value="UniProtKB-KW"/>
</dbReference>
<keyword evidence="9 12" id="KW-0368">Histidine biosynthesis</keyword>
<proteinExistence type="inferred from homology"/>
<dbReference type="GO" id="GO:0009086">
    <property type="term" value="P:methionine biosynthetic process"/>
    <property type="evidence" value="ECO:0007669"/>
    <property type="project" value="UniProtKB-KW"/>
</dbReference>
<organism evidence="15 16">
    <name type="scientific">Candidatus Kerfeldbacteria bacterium RIFCSPHIGHO2_12_FULL_48_17</name>
    <dbReference type="NCBI Taxonomy" id="1798542"/>
    <lineage>
        <taxon>Bacteria</taxon>
        <taxon>Candidatus Kerfeldiibacteriota</taxon>
    </lineage>
</organism>
<dbReference type="InterPro" id="IPR046346">
    <property type="entry name" value="Aminoacid_DH-like_N_sf"/>
</dbReference>
<dbReference type="GO" id="GO:0005829">
    <property type="term" value="C:cytosol"/>
    <property type="evidence" value="ECO:0007669"/>
    <property type="project" value="TreeGrafter"/>
</dbReference>
<evidence type="ECO:0000256" key="2">
    <source>
        <dbReference type="ARBA" id="ARBA00011738"/>
    </source>
</evidence>
<dbReference type="GO" id="GO:0000105">
    <property type="term" value="P:L-histidine biosynthetic process"/>
    <property type="evidence" value="ECO:0007669"/>
    <property type="project" value="UniProtKB-KW"/>
</dbReference>
<keyword evidence="10 12" id="KW-0486">Methionine biosynthesis</keyword>
<keyword evidence="11 12" id="KW-0511">Multifunctional enzyme</keyword>
<evidence type="ECO:0000313" key="15">
    <source>
        <dbReference type="EMBL" id="OGY84314.1"/>
    </source>
</evidence>
<dbReference type="InterPro" id="IPR000672">
    <property type="entry name" value="THF_DH/CycHdrlase"/>
</dbReference>
<dbReference type="EC" id="3.5.4.9" evidence="12"/>
<dbReference type="PROSITE" id="PS00767">
    <property type="entry name" value="THF_DHG_CYH_2"/>
    <property type="match status" value="1"/>
</dbReference>
<comment type="catalytic activity">
    <reaction evidence="12">
        <text>(6R)-5,10-methenyltetrahydrofolate + H2O = (6R)-10-formyltetrahydrofolate + H(+)</text>
        <dbReference type="Rhea" id="RHEA:23700"/>
        <dbReference type="ChEBI" id="CHEBI:15377"/>
        <dbReference type="ChEBI" id="CHEBI:15378"/>
        <dbReference type="ChEBI" id="CHEBI:57455"/>
        <dbReference type="ChEBI" id="CHEBI:195366"/>
        <dbReference type="EC" id="3.5.4.9"/>
    </reaction>
</comment>
<evidence type="ECO:0000256" key="11">
    <source>
        <dbReference type="ARBA" id="ARBA00023268"/>
    </source>
</evidence>
<keyword evidence="8 12" id="KW-0560">Oxidoreductase</keyword>
<gene>
    <name evidence="12" type="primary">folD</name>
    <name evidence="15" type="ORF">A3F54_03945</name>
</gene>
<feature type="domain" description="Tetrahydrofolate dehydrogenase/cyclohydrolase NAD(P)-binding" evidence="14">
    <location>
        <begin position="138"/>
        <end position="278"/>
    </location>
</feature>
<dbReference type="NCBIfam" id="NF008058">
    <property type="entry name" value="PRK10792.1"/>
    <property type="match status" value="1"/>
</dbReference>
<dbReference type="InterPro" id="IPR036291">
    <property type="entry name" value="NAD(P)-bd_dom_sf"/>
</dbReference>
<evidence type="ECO:0000256" key="4">
    <source>
        <dbReference type="ARBA" id="ARBA00022605"/>
    </source>
</evidence>
<dbReference type="Proteomes" id="UP000176952">
    <property type="component" value="Unassembled WGS sequence"/>
</dbReference>
<evidence type="ECO:0000256" key="5">
    <source>
        <dbReference type="ARBA" id="ARBA00022755"/>
    </source>
</evidence>
<keyword evidence="4 12" id="KW-0028">Amino-acid biosynthesis</keyword>
<dbReference type="FunFam" id="3.40.50.10860:FF:000005">
    <property type="entry name" value="C-1-tetrahydrofolate synthase, cytoplasmic, putative"/>
    <property type="match status" value="1"/>
</dbReference>
<comment type="caution">
    <text evidence="12">Lacks conserved residue(s) required for the propagation of feature annotation.</text>
</comment>
<dbReference type="PRINTS" id="PR00085">
    <property type="entry name" value="THFDHDRGNASE"/>
</dbReference>
<evidence type="ECO:0000256" key="12">
    <source>
        <dbReference type="HAMAP-Rule" id="MF_01576"/>
    </source>
</evidence>
<dbReference type="GO" id="GO:0004488">
    <property type="term" value="F:methylenetetrahydrofolate dehydrogenase (NADP+) activity"/>
    <property type="evidence" value="ECO:0007669"/>
    <property type="project" value="UniProtKB-UniRule"/>
</dbReference>
<evidence type="ECO:0000256" key="8">
    <source>
        <dbReference type="ARBA" id="ARBA00023002"/>
    </source>
</evidence>
<dbReference type="AlphaFoldDB" id="A0A1G2B548"/>
<dbReference type="PANTHER" id="PTHR48099:SF5">
    <property type="entry name" value="C-1-TETRAHYDROFOLATE SYNTHASE, CYTOPLASMIC"/>
    <property type="match status" value="1"/>
</dbReference>
<dbReference type="EC" id="1.5.1.5" evidence="12"/>
<dbReference type="InterPro" id="IPR020631">
    <property type="entry name" value="THF_DH/CycHdrlase_NAD-bd_dom"/>
</dbReference>
<name>A0A1G2B548_9BACT</name>
<dbReference type="FunFam" id="3.40.50.720:FF:000094">
    <property type="entry name" value="Bifunctional protein FolD"/>
    <property type="match status" value="1"/>
</dbReference>
<dbReference type="HAMAP" id="MF_01576">
    <property type="entry name" value="THF_DHG_CYH"/>
    <property type="match status" value="1"/>
</dbReference>
<reference evidence="15 16" key="1">
    <citation type="journal article" date="2016" name="Nat. Commun.">
        <title>Thousands of microbial genomes shed light on interconnected biogeochemical processes in an aquifer system.</title>
        <authorList>
            <person name="Anantharaman K."/>
            <person name="Brown C.T."/>
            <person name="Hug L.A."/>
            <person name="Sharon I."/>
            <person name="Castelle C.J."/>
            <person name="Probst A.J."/>
            <person name="Thomas B.C."/>
            <person name="Singh A."/>
            <person name="Wilkins M.J."/>
            <person name="Karaoz U."/>
            <person name="Brodie E.L."/>
            <person name="Williams K.H."/>
            <person name="Hubbard S.S."/>
            <person name="Banfield J.F."/>
        </authorList>
    </citation>
    <scope>NUCLEOTIDE SEQUENCE [LARGE SCALE GENOMIC DNA]</scope>
</reference>
<dbReference type="STRING" id="1798542.A3F54_03945"/>
<dbReference type="Pfam" id="PF00763">
    <property type="entry name" value="THF_DHG_CYH"/>
    <property type="match status" value="1"/>
</dbReference>
<evidence type="ECO:0000256" key="6">
    <source>
        <dbReference type="ARBA" id="ARBA00022801"/>
    </source>
</evidence>
<feature type="domain" description="Tetrahydrofolate dehydrogenase/cyclohydrolase catalytic" evidence="13">
    <location>
        <begin position="8"/>
        <end position="119"/>
    </location>
</feature>
<evidence type="ECO:0000256" key="10">
    <source>
        <dbReference type="ARBA" id="ARBA00023167"/>
    </source>
</evidence>
<keyword evidence="3 12" id="KW-0554">One-carbon metabolism</keyword>
<dbReference type="GO" id="GO:0035999">
    <property type="term" value="P:tetrahydrofolate interconversion"/>
    <property type="evidence" value="ECO:0007669"/>
    <property type="project" value="UniProtKB-UniRule"/>
</dbReference>
<comment type="subunit">
    <text evidence="2 12">Homodimer.</text>
</comment>
<dbReference type="InterPro" id="IPR020867">
    <property type="entry name" value="THF_DH/CycHdrlase_CS"/>
</dbReference>
<feature type="binding site" evidence="12">
    <location>
        <begin position="164"/>
        <end position="166"/>
    </location>
    <ligand>
        <name>NADP(+)</name>
        <dbReference type="ChEBI" id="CHEBI:58349"/>
    </ligand>
</feature>
<evidence type="ECO:0000259" key="13">
    <source>
        <dbReference type="Pfam" id="PF00763"/>
    </source>
</evidence>
<evidence type="ECO:0000256" key="7">
    <source>
        <dbReference type="ARBA" id="ARBA00022857"/>
    </source>
</evidence>
<dbReference type="GO" id="GO:0004477">
    <property type="term" value="F:methenyltetrahydrofolate cyclohydrolase activity"/>
    <property type="evidence" value="ECO:0007669"/>
    <property type="project" value="UniProtKB-UniRule"/>
</dbReference>
<protein>
    <recommendedName>
        <fullName evidence="12">Bifunctional protein FolD</fullName>
    </recommendedName>
    <domain>
        <recommendedName>
            <fullName evidence="12">Methylenetetrahydrofolate dehydrogenase</fullName>
            <ecNumber evidence="12">1.5.1.5</ecNumber>
        </recommendedName>
    </domain>
    <domain>
        <recommendedName>
            <fullName evidence="12">Methenyltetrahydrofolate cyclohydrolase</fullName>
            <ecNumber evidence="12">3.5.4.9</ecNumber>
        </recommendedName>
    </domain>
</protein>
<comment type="similarity">
    <text evidence="12">Belongs to the tetrahydrofolate dehydrogenase/cyclohydrolase family.</text>
</comment>
<dbReference type="UniPathway" id="UPA00193"/>
<comment type="function">
    <text evidence="12">Catalyzes the oxidation of 5,10-methylenetetrahydrofolate to 5,10-methenyltetrahydrofolate and then the hydrolysis of 5,10-methenyltetrahydrofolate to 10-formyltetrahydrofolate.</text>
</comment>
<keyword evidence="6 12" id="KW-0378">Hydrolase</keyword>
<dbReference type="InterPro" id="IPR020630">
    <property type="entry name" value="THF_DH/CycHdrlase_cat_dom"/>
</dbReference>
<evidence type="ECO:0000256" key="9">
    <source>
        <dbReference type="ARBA" id="ARBA00023102"/>
    </source>
</evidence>
<accession>A0A1G2B548</accession>
<dbReference type="CDD" id="cd01080">
    <property type="entry name" value="NAD_bind_m-THF_DH_Cyclohyd"/>
    <property type="match status" value="1"/>
</dbReference>
<comment type="pathway">
    <text evidence="1 12">One-carbon metabolism; tetrahydrofolate interconversion.</text>
</comment>
<evidence type="ECO:0000313" key="16">
    <source>
        <dbReference type="Proteomes" id="UP000176952"/>
    </source>
</evidence>
<evidence type="ECO:0000259" key="14">
    <source>
        <dbReference type="Pfam" id="PF02882"/>
    </source>
</evidence>
<keyword evidence="7 12" id="KW-0521">NADP</keyword>
<feature type="binding site" evidence="12">
    <location>
        <position position="230"/>
    </location>
    <ligand>
        <name>NADP(+)</name>
        <dbReference type="ChEBI" id="CHEBI:58349"/>
    </ligand>
</feature>
<dbReference type="Pfam" id="PF02882">
    <property type="entry name" value="THF_DHG_CYH_C"/>
    <property type="match status" value="1"/>
</dbReference>
<dbReference type="SUPFAM" id="SSF51735">
    <property type="entry name" value="NAD(P)-binding Rossmann-fold domains"/>
    <property type="match status" value="1"/>
</dbReference>
<keyword evidence="5 12" id="KW-0658">Purine biosynthesis</keyword>
<evidence type="ECO:0000256" key="1">
    <source>
        <dbReference type="ARBA" id="ARBA00004777"/>
    </source>
</evidence>
<dbReference type="SUPFAM" id="SSF53223">
    <property type="entry name" value="Aminoacid dehydrogenase-like, N-terminal domain"/>
    <property type="match status" value="1"/>
</dbReference>
<evidence type="ECO:0000256" key="3">
    <source>
        <dbReference type="ARBA" id="ARBA00022563"/>
    </source>
</evidence>
<dbReference type="Gene3D" id="3.40.50.720">
    <property type="entry name" value="NAD(P)-binding Rossmann-like Domain"/>
    <property type="match status" value="1"/>
</dbReference>
<comment type="catalytic activity">
    <reaction evidence="12">
        <text>(6R)-5,10-methylene-5,6,7,8-tetrahydrofolate + NADP(+) = (6R)-5,10-methenyltetrahydrofolate + NADPH</text>
        <dbReference type="Rhea" id="RHEA:22812"/>
        <dbReference type="ChEBI" id="CHEBI:15636"/>
        <dbReference type="ChEBI" id="CHEBI:57455"/>
        <dbReference type="ChEBI" id="CHEBI:57783"/>
        <dbReference type="ChEBI" id="CHEBI:58349"/>
        <dbReference type="EC" id="1.5.1.5"/>
    </reaction>
</comment>
<comment type="caution">
    <text evidence="15">The sequence shown here is derived from an EMBL/GenBank/DDBJ whole genome shotgun (WGS) entry which is preliminary data.</text>
</comment>
<sequence>MENVTKILNGSGIAQDIRMELRAKIADSRTKPGLAVILVGHDPASRMYIDFKKQASQEVGLYLETYEFEEDVKQKTLVKLIDKLNKNRKIHGILVQLPLPEHIEDIDILQRIDPAKDVDGFHPTNVGLLAVGYPALTPATPKGIMRLIASTGVDLRGKDAVVIGASNIVGKPTAQLLLNERATVTIANSLTRDLRVHTRKADVIVVAVGKPNLITADMVKEGVIVIDAGINKVGDRVVGDVDYENVSKLAAFITPVPGGVGPMTVAMLLENTWEAMRHSKGHQE</sequence>
<dbReference type="EMBL" id="MHKD01000015">
    <property type="protein sequence ID" value="OGY84314.1"/>
    <property type="molecule type" value="Genomic_DNA"/>
</dbReference>
<dbReference type="PANTHER" id="PTHR48099">
    <property type="entry name" value="C-1-TETRAHYDROFOLATE SYNTHASE, CYTOPLASMIC-RELATED"/>
    <property type="match status" value="1"/>
</dbReference>